<keyword evidence="3" id="KW-0813">Transport</keyword>
<dbReference type="AlphaFoldDB" id="A0A7J3ZLW4"/>
<keyword evidence="6 7" id="KW-0472">Membrane</keyword>
<dbReference type="GO" id="GO:0008137">
    <property type="term" value="F:NADH dehydrogenase (ubiquinone) activity"/>
    <property type="evidence" value="ECO:0007669"/>
    <property type="project" value="InterPro"/>
</dbReference>
<dbReference type="EMBL" id="DRZC01000083">
    <property type="protein sequence ID" value="HHQ81081.1"/>
    <property type="molecule type" value="Genomic_DNA"/>
</dbReference>
<evidence type="ECO:0000256" key="7">
    <source>
        <dbReference type="SAM" id="Phobius"/>
    </source>
</evidence>
<keyword evidence="4 7" id="KW-0812">Transmembrane</keyword>
<keyword evidence="5 7" id="KW-1133">Transmembrane helix</keyword>
<evidence type="ECO:0000256" key="5">
    <source>
        <dbReference type="ARBA" id="ARBA00022989"/>
    </source>
</evidence>
<feature type="transmembrane region" description="Helical" evidence="7">
    <location>
        <begin position="93"/>
        <end position="111"/>
    </location>
</feature>
<evidence type="ECO:0000256" key="1">
    <source>
        <dbReference type="ARBA" id="ARBA00004370"/>
    </source>
</evidence>
<dbReference type="Pfam" id="PF00507">
    <property type="entry name" value="Oxidored_q4"/>
    <property type="match status" value="1"/>
</dbReference>
<dbReference type="InterPro" id="IPR000440">
    <property type="entry name" value="NADH_UbQ/plastoQ_OxRdtase_su3"/>
</dbReference>
<name>A0A7J3ZLW4_9CREN</name>
<sequence>MLLEVIAAFGILPVFLLLLLIGVILLLYYINKPVPEESKFERFESGHVTRDPARVGLGFQYFGFLVIFATLEPIIVFLLLVASTSVSTFLDQVAIVLIAIAIVIPVLAFALRESKDVKPWSWR</sequence>
<reference evidence="8" key="1">
    <citation type="journal article" date="2020" name="mSystems">
        <title>Genome- and Community-Level Interaction Insights into Carbon Utilization and Element Cycling Functions of Hydrothermarchaeota in Hydrothermal Sediment.</title>
        <authorList>
            <person name="Zhou Z."/>
            <person name="Liu Y."/>
            <person name="Xu W."/>
            <person name="Pan J."/>
            <person name="Luo Z.H."/>
            <person name="Li M."/>
        </authorList>
    </citation>
    <scope>NUCLEOTIDE SEQUENCE [LARGE SCALE GENOMIC DNA]</scope>
    <source>
        <strain evidence="8">SpSt-1116</strain>
    </source>
</reference>
<proteinExistence type="inferred from homology"/>
<comment type="similarity">
    <text evidence="2">Belongs to the complex I subunit 3 family.</text>
</comment>
<feature type="transmembrane region" description="Helical" evidence="7">
    <location>
        <begin position="6"/>
        <end position="30"/>
    </location>
</feature>
<evidence type="ECO:0000256" key="6">
    <source>
        <dbReference type="ARBA" id="ARBA00023136"/>
    </source>
</evidence>
<organism evidence="8">
    <name type="scientific">Fervidicoccus fontis</name>
    <dbReference type="NCBI Taxonomy" id="683846"/>
    <lineage>
        <taxon>Archaea</taxon>
        <taxon>Thermoproteota</taxon>
        <taxon>Thermoprotei</taxon>
        <taxon>Fervidicoccales</taxon>
        <taxon>Fervidicoccaceae</taxon>
        <taxon>Fervidicoccus</taxon>
    </lineage>
</organism>
<evidence type="ECO:0000256" key="3">
    <source>
        <dbReference type="ARBA" id="ARBA00022448"/>
    </source>
</evidence>
<evidence type="ECO:0000256" key="2">
    <source>
        <dbReference type="ARBA" id="ARBA00008472"/>
    </source>
</evidence>
<dbReference type="GO" id="GO:0016020">
    <property type="term" value="C:membrane"/>
    <property type="evidence" value="ECO:0007669"/>
    <property type="project" value="UniProtKB-SubCell"/>
</dbReference>
<comment type="caution">
    <text evidence="8">The sequence shown here is derived from an EMBL/GenBank/DDBJ whole genome shotgun (WGS) entry which is preliminary data.</text>
</comment>
<accession>A0A7J3ZLW4</accession>
<dbReference type="Gene3D" id="1.20.58.1610">
    <property type="entry name" value="NADH:ubiquinone/plastoquinone oxidoreductase, chain 3"/>
    <property type="match status" value="1"/>
</dbReference>
<evidence type="ECO:0000313" key="8">
    <source>
        <dbReference type="EMBL" id="HHQ81081.1"/>
    </source>
</evidence>
<feature type="transmembrane region" description="Helical" evidence="7">
    <location>
        <begin position="59"/>
        <end position="81"/>
    </location>
</feature>
<evidence type="ECO:0008006" key="9">
    <source>
        <dbReference type="Google" id="ProtNLM"/>
    </source>
</evidence>
<evidence type="ECO:0000256" key="4">
    <source>
        <dbReference type="ARBA" id="ARBA00022692"/>
    </source>
</evidence>
<dbReference type="InterPro" id="IPR038430">
    <property type="entry name" value="NDAH_ubi_oxred_su3_sf"/>
</dbReference>
<gene>
    <name evidence="8" type="ORF">ENM78_06510</name>
</gene>
<protein>
    <recommendedName>
        <fullName evidence="9">NADH-quinone oxidoreductase subunit A</fullName>
    </recommendedName>
</protein>
<comment type="subcellular location">
    <subcellularLocation>
        <location evidence="1">Membrane</location>
    </subcellularLocation>
</comment>